<dbReference type="Gene3D" id="1.10.3720.10">
    <property type="entry name" value="MetI-like"/>
    <property type="match status" value="1"/>
</dbReference>
<evidence type="ECO:0000256" key="8">
    <source>
        <dbReference type="RuleBase" id="RU363032"/>
    </source>
</evidence>
<evidence type="ECO:0000256" key="5">
    <source>
        <dbReference type="ARBA" id="ARBA00022692"/>
    </source>
</evidence>
<dbReference type="InterPro" id="IPR000515">
    <property type="entry name" value="MetI-like"/>
</dbReference>
<dbReference type="RefSeq" id="WP_006342293.1">
    <property type="nucleotide sequence ID" value="NZ_BAWW01000003.1"/>
</dbReference>
<dbReference type="GO" id="GO:0005886">
    <property type="term" value="C:plasma membrane"/>
    <property type="evidence" value="ECO:0007669"/>
    <property type="project" value="UniProtKB-SubCell"/>
</dbReference>
<evidence type="ECO:0000256" key="1">
    <source>
        <dbReference type="ARBA" id="ARBA00004651"/>
    </source>
</evidence>
<feature type="transmembrane region" description="Helical" evidence="8">
    <location>
        <begin position="101"/>
        <end position="121"/>
    </location>
</feature>
<evidence type="ECO:0000313" key="10">
    <source>
        <dbReference type="EMBL" id="KIA78539.1"/>
    </source>
</evidence>
<dbReference type="EMBL" id="JSAM01000015">
    <property type="protein sequence ID" value="KIA78539.1"/>
    <property type="molecule type" value="Genomic_DNA"/>
</dbReference>
<feature type="transmembrane region" description="Helical" evidence="8">
    <location>
        <begin position="66"/>
        <end position="89"/>
    </location>
</feature>
<dbReference type="CDD" id="cd06261">
    <property type="entry name" value="TM_PBP2"/>
    <property type="match status" value="1"/>
</dbReference>
<dbReference type="OMA" id="YPIAYGM"/>
<dbReference type="Proteomes" id="UP000031307">
    <property type="component" value="Unassembled WGS sequence"/>
</dbReference>
<evidence type="ECO:0000259" key="9">
    <source>
        <dbReference type="PROSITE" id="PS50928"/>
    </source>
</evidence>
<keyword evidence="4" id="KW-1003">Cell membrane</keyword>
<sequence>MKFLKSRLGELLVTLPSLIWLFIFFLVPTLIIFALAFKPFDFYGGVGEGWTLETFKSLNTASYYAIVWRTIWLSILTTAICCLLALPMGYYLARANAQVRYLLLLLTILPFWSSFIVRIFAWKSLLHPEGMAKRILLFFHLVSEDTVLLYNSGAVLLVMVYSYLPFAILPIYAAASKFNFQLIEAALDLGLHRFQAFLKVFIPGIKKGLVTAILMVFIPSLGSYVIPDVVGGPSSEMIGNKIVQKTFTDRNLPQASALSALLTIAVLVPMASIAWLQRRVQKRKFFIRRGK</sequence>
<comment type="subcellular location">
    <subcellularLocation>
        <location evidence="1 8">Cell membrane</location>
        <topology evidence="1 8">Multi-pass membrane protein</topology>
    </subcellularLocation>
</comment>
<keyword evidence="7 8" id="KW-0472">Membrane</keyword>
<dbReference type="AlphaFoldDB" id="A0A0C1EQW3"/>
<evidence type="ECO:0000256" key="2">
    <source>
        <dbReference type="ARBA" id="ARBA00007069"/>
    </source>
</evidence>
<keyword evidence="3 8" id="KW-0813">Transport</keyword>
<keyword evidence="5 8" id="KW-0812">Transmembrane</keyword>
<dbReference type="GO" id="GO:0055085">
    <property type="term" value="P:transmembrane transport"/>
    <property type="evidence" value="ECO:0007669"/>
    <property type="project" value="InterPro"/>
</dbReference>
<proteinExistence type="inferred from homology"/>
<feature type="transmembrane region" description="Helical" evidence="8">
    <location>
        <begin position="255"/>
        <end position="276"/>
    </location>
</feature>
<evidence type="ECO:0000256" key="4">
    <source>
        <dbReference type="ARBA" id="ARBA00022475"/>
    </source>
</evidence>
<feature type="domain" description="ABC transmembrane type-1" evidence="9">
    <location>
        <begin position="67"/>
        <end position="273"/>
    </location>
</feature>
<name>A0A0C1EQW3_9BACT</name>
<gene>
    <name evidence="10" type="primary">potH</name>
    <name evidence="10" type="ORF">DB43_DU00060</name>
</gene>
<feature type="transmembrane region" description="Helical" evidence="8">
    <location>
        <begin position="148"/>
        <end position="173"/>
    </location>
</feature>
<keyword evidence="6 8" id="KW-1133">Transmembrane helix</keyword>
<comment type="similarity">
    <text evidence="2">Belongs to the binding-protein-dependent transport system permease family. CysTW subfamily.</text>
</comment>
<dbReference type="PANTHER" id="PTHR42929">
    <property type="entry name" value="INNER MEMBRANE ABC TRANSPORTER PERMEASE PROTEIN YDCU-RELATED-RELATED"/>
    <property type="match status" value="1"/>
</dbReference>
<reference evidence="10 11" key="1">
    <citation type="journal article" date="2014" name="Mol. Biol. Evol.">
        <title>Massive expansion of Ubiquitination-related gene families within the Chlamydiae.</title>
        <authorList>
            <person name="Domman D."/>
            <person name="Collingro A."/>
            <person name="Lagkouvardos I."/>
            <person name="Gehre L."/>
            <person name="Weinmaier T."/>
            <person name="Rattei T."/>
            <person name="Subtil A."/>
            <person name="Horn M."/>
        </authorList>
    </citation>
    <scope>NUCLEOTIDE SEQUENCE [LARGE SCALE GENOMIC DNA]</scope>
    <source>
        <strain evidence="10 11">OEW1</strain>
    </source>
</reference>
<dbReference type="Pfam" id="PF00528">
    <property type="entry name" value="BPD_transp_1"/>
    <property type="match status" value="1"/>
</dbReference>
<protein>
    <submittedName>
        <fullName evidence="10">Putrescine transport system permease protein PotH</fullName>
    </submittedName>
</protein>
<accession>A0A0C1EQW3</accession>
<comment type="caution">
    <text evidence="10">The sequence shown here is derived from an EMBL/GenBank/DDBJ whole genome shotgun (WGS) entry which is preliminary data.</text>
</comment>
<dbReference type="SUPFAM" id="SSF161098">
    <property type="entry name" value="MetI-like"/>
    <property type="match status" value="1"/>
</dbReference>
<dbReference type="PANTHER" id="PTHR42929:SF1">
    <property type="entry name" value="INNER MEMBRANE ABC TRANSPORTER PERMEASE PROTEIN YDCU-RELATED"/>
    <property type="match status" value="1"/>
</dbReference>
<evidence type="ECO:0000313" key="11">
    <source>
        <dbReference type="Proteomes" id="UP000031307"/>
    </source>
</evidence>
<dbReference type="PROSITE" id="PS50928">
    <property type="entry name" value="ABC_TM1"/>
    <property type="match status" value="1"/>
</dbReference>
<evidence type="ECO:0000256" key="3">
    <source>
        <dbReference type="ARBA" id="ARBA00022448"/>
    </source>
</evidence>
<feature type="transmembrane region" description="Helical" evidence="8">
    <location>
        <begin position="12"/>
        <end position="37"/>
    </location>
</feature>
<evidence type="ECO:0000256" key="6">
    <source>
        <dbReference type="ARBA" id="ARBA00022989"/>
    </source>
</evidence>
<organism evidence="10 11">
    <name type="scientific">Parachlamydia acanthamoebae</name>
    <dbReference type="NCBI Taxonomy" id="83552"/>
    <lineage>
        <taxon>Bacteria</taxon>
        <taxon>Pseudomonadati</taxon>
        <taxon>Chlamydiota</taxon>
        <taxon>Chlamydiia</taxon>
        <taxon>Parachlamydiales</taxon>
        <taxon>Parachlamydiaceae</taxon>
        <taxon>Parachlamydia</taxon>
    </lineage>
</organism>
<dbReference type="InterPro" id="IPR035906">
    <property type="entry name" value="MetI-like_sf"/>
</dbReference>
<dbReference type="PATRIC" id="fig|83552.4.peg.228"/>
<evidence type="ECO:0000256" key="7">
    <source>
        <dbReference type="ARBA" id="ARBA00023136"/>
    </source>
</evidence>